<evidence type="ECO:0000259" key="5">
    <source>
        <dbReference type="PROSITE" id="PS50968"/>
    </source>
</evidence>
<keyword evidence="2 3" id="KW-0450">Lipoyl</keyword>
<dbReference type="NCBIfam" id="TIGR00527">
    <property type="entry name" value="gcvH"/>
    <property type="match status" value="1"/>
</dbReference>
<dbReference type="NCBIfam" id="NF002270">
    <property type="entry name" value="PRK01202.1"/>
    <property type="match status" value="1"/>
</dbReference>
<dbReference type="EMBL" id="CP009933">
    <property type="protein sequence ID" value="AKA71677.1"/>
    <property type="molecule type" value="Genomic_DNA"/>
</dbReference>
<evidence type="ECO:0000256" key="3">
    <source>
        <dbReference type="HAMAP-Rule" id="MF_00272"/>
    </source>
</evidence>
<dbReference type="InterPro" id="IPR002930">
    <property type="entry name" value="GCV_H"/>
</dbReference>
<evidence type="ECO:0000256" key="1">
    <source>
        <dbReference type="ARBA" id="ARBA00009249"/>
    </source>
</evidence>
<sequence length="124" mass="13762">MDFPENLYYSKEHTWAKVDGDTALIGISDFAQDQLGEILFVEMPEVGDEITQDKAFGVVESSKKASDLIAPLSGEVLEVNEKLDDEPEYVNENAYDAWIAKIKISDKGEIDNLLSASKYEAGLK</sequence>
<dbReference type="GO" id="GO:0019464">
    <property type="term" value="P:glycine decarboxylation via glycine cleavage system"/>
    <property type="evidence" value="ECO:0007669"/>
    <property type="project" value="UniProtKB-UniRule"/>
</dbReference>
<name>A0A0E3K3J2_CLOSL</name>
<dbReference type="GO" id="GO:0009249">
    <property type="term" value="P:protein lipoylation"/>
    <property type="evidence" value="ECO:0007669"/>
    <property type="project" value="TreeGrafter"/>
</dbReference>
<reference evidence="6 7" key="1">
    <citation type="journal article" date="2015" name="J. Biotechnol.">
        <title>Complete genome sequence of a malodorant-producing acetogen, Clostridium scatologenes ATCC 25775(T).</title>
        <authorList>
            <person name="Zhu Z."/>
            <person name="Guo T."/>
            <person name="Zheng H."/>
            <person name="Song T."/>
            <person name="Ouyang P."/>
            <person name="Xie J."/>
        </authorList>
    </citation>
    <scope>NUCLEOTIDE SEQUENCE [LARGE SCALE GENOMIC DNA]</scope>
    <source>
        <strain evidence="6 7">ATCC 25775</strain>
    </source>
</reference>
<comment type="subunit">
    <text evidence="3">The glycine cleavage system is composed of four proteins: P, T, L and H.</text>
</comment>
<comment type="similarity">
    <text evidence="1 3">Belongs to the GcvH family.</text>
</comment>
<dbReference type="GO" id="GO:0005960">
    <property type="term" value="C:glycine cleavage complex"/>
    <property type="evidence" value="ECO:0007669"/>
    <property type="project" value="InterPro"/>
</dbReference>
<dbReference type="STRING" id="1548.CSCA_4552"/>
<keyword evidence="7" id="KW-1185">Reference proteome</keyword>
<dbReference type="Proteomes" id="UP000033115">
    <property type="component" value="Chromosome"/>
</dbReference>
<protein>
    <recommendedName>
        <fullName evidence="3">Glycine cleavage system H protein</fullName>
    </recommendedName>
</protein>
<dbReference type="AlphaFoldDB" id="A0A0E3K3J2"/>
<proteinExistence type="inferred from homology"/>
<dbReference type="Pfam" id="PF01597">
    <property type="entry name" value="GCV_H"/>
    <property type="match status" value="1"/>
</dbReference>
<organism evidence="6 7">
    <name type="scientific">Clostridium scatologenes</name>
    <dbReference type="NCBI Taxonomy" id="1548"/>
    <lineage>
        <taxon>Bacteria</taxon>
        <taxon>Bacillati</taxon>
        <taxon>Bacillota</taxon>
        <taxon>Clostridia</taxon>
        <taxon>Eubacteriales</taxon>
        <taxon>Clostridiaceae</taxon>
        <taxon>Clostridium</taxon>
    </lineage>
</organism>
<dbReference type="PROSITE" id="PS50968">
    <property type="entry name" value="BIOTINYL_LIPOYL"/>
    <property type="match status" value="1"/>
</dbReference>
<dbReference type="SUPFAM" id="SSF51230">
    <property type="entry name" value="Single hybrid motif"/>
    <property type="match status" value="1"/>
</dbReference>
<comment type="function">
    <text evidence="3">The glycine cleavage system catalyzes the degradation of glycine. The H protein shuttles the methylamine group of glycine from the P protein to the T protein.</text>
</comment>
<dbReference type="InterPro" id="IPR033753">
    <property type="entry name" value="GCV_H/Fam206"/>
</dbReference>
<dbReference type="KEGG" id="csq:CSCA_4552"/>
<dbReference type="RefSeq" id="WP_029162952.1">
    <property type="nucleotide sequence ID" value="NZ_CP009933.1"/>
</dbReference>
<evidence type="ECO:0000256" key="2">
    <source>
        <dbReference type="ARBA" id="ARBA00022823"/>
    </source>
</evidence>
<gene>
    <name evidence="3" type="primary">gcvH</name>
    <name evidence="6" type="ORF">CSCA_4552</name>
</gene>
<dbReference type="InterPro" id="IPR011053">
    <property type="entry name" value="Single_hybrid_motif"/>
</dbReference>
<dbReference type="PANTHER" id="PTHR11715">
    <property type="entry name" value="GLYCINE CLEAVAGE SYSTEM H PROTEIN"/>
    <property type="match status" value="1"/>
</dbReference>
<accession>A0A0E3K3J2</accession>
<dbReference type="PANTHER" id="PTHR11715:SF3">
    <property type="entry name" value="GLYCINE CLEAVAGE SYSTEM H PROTEIN-RELATED"/>
    <property type="match status" value="1"/>
</dbReference>
<dbReference type="CDD" id="cd06848">
    <property type="entry name" value="GCS_H"/>
    <property type="match status" value="1"/>
</dbReference>
<feature type="domain" description="Lipoyl-binding" evidence="5">
    <location>
        <begin position="22"/>
        <end position="103"/>
    </location>
</feature>
<evidence type="ECO:0000313" key="6">
    <source>
        <dbReference type="EMBL" id="AKA71677.1"/>
    </source>
</evidence>
<dbReference type="HOGENOM" id="CLU_097408_2_2_9"/>
<dbReference type="GO" id="GO:0005829">
    <property type="term" value="C:cytosol"/>
    <property type="evidence" value="ECO:0007669"/>
    <property type="project" value="TreeGrafter"/>
</dbReference>
<comment type="cofactor">
    <cofactor evidence="3">
        <name>(R)-lipoate</name>
        <dbReference type="ChEBI" id="CHEBI:83088"/>
    </cofactor>
    <text evidence="3">Binds 1 lipoyl cofactor covalently.</text>
</comment>
<dbReference type="Gene3D" id="2.40.50.100">
    <property type="match status" value="1"/>
</dbReference>
<dbReference type="InterPro" id="IPR017453">
    <property type="entry name" value="GCV_H_sub"/>
</dbReference>
<evidence type="ECO:0000256" key="4">
    <source>
        <dbReference type="PIRSR" id="PIRSR617453-50"/>
    </source>
</evidence>
<dbReference type="InterPro" id="IPR000089">
    <property type="entry name" value="Biotin_lipoyl"/>
</dbReference>
<feature type="modified residue" description="N6-lipoyllysine" evidence="3 4">
    <location>
        <position position="63"/>
    </location>
</feature>
<dbReference type="HAMAP" id="MF_00272">
    <property type="entry name" value="GcvH"/>
    <property type="match status" value="1"/>
</dbReference>
<evidence type="ECO:0000313" key="7">
    <source>
        <dbReference type="Proteomes" id="UP000033115"/>
    </source>
</evidence>